<evidence type="ECO:0000313" key="2">
    <source>
        <dbReference type="EMBL" id="CAK0901127.1"/>
    </source>
</evidence>
<feature type="region of interest" description="Disordered" evidence="1">
    <location>
        <begin position="1"/>
        <end position="50"/>
    </location>
</feature>
<accession>A0ABN9XR93</accession>
<protein>
    <submittedName>
        <fullName evidence="2">Uncharacterized protein</fullName>
    </submittedName>
</protein>
<gene>
    <name evidence="2" type="ORF">PCOR1329_LOCUS78198</name>
</gene>
<feature type="region of interest" description="Disordered" evidence="1">
    <location>
        <begin position="83"/>
        <end position="138"/>
    </location>
</feature>
<feature type="compositionally biased region" description="Pro residues" evidence="1">
    <location>
        <begin position="115"/>
        <end position="131"/>
    </location>
</feature>
<dbReference type="EMBL" id="CAUYUJ010020887">
    <property type="protein sequence ID" value="CAK0901127.1"/>
    <property type="molecule type" value="Genomic_DNA"/>
</dbReference>
<feature type="compositionally biased region" description="Low complexity" evidence="1">
    <location>
        <begin position="105"/>
        <end position="114"/>
    </location>
</feature>
<keyword evidence="3" id="KW-1185">Reference proteome</keyword>
<evidence type="ECO:0000256" key="1">
    <source>
        <dbReference type="SAM" id="MobiDB-lite"/>
    </source>
</evidence>
<sequence>MAGPLFDEGADLGAFGQPAGFMTTTGKRAQQAPPGPRPAARTLGCRPGGAAPWEAAARRAGGPVSRHWRAVHAVWRQRPMAPSFGHQSLKCGRPETFPGRFSRLGSSPGPWALSAPPPPPLPPSPPPPPPSFTMTLRL</sequence>
<reference evidence="2" key="1">
    <citation type="submission" date="2023-10" db="EMBL/GenBank/DDBJ databases">
        <authorList>
            <person name="Chen Y."/>
            <person name="Shah S."/>
            <person name="Dougan E. K."/>
            <person name="Thang M."/>
            <person name="Chan C."/>
        </authorList>
    </citation>
    <scope>NUCLEOTIDE SEQUENCE [LARGE SCALE GENOMIC DNA]</scope>
</reference>
<proteinExistence type="predicted"/>
<dbReference type="Proteomes" id="UP001189429">
    <property type="component" value="Unassembled WGS sequence"/>
</dbReference>
<comment type="caution">
    <text evidence="2">The sequence shown here is derived from an EMBL/GenBank/DDBJ whole genome shotgun (WGS) entry which is preliminary data.</text>
</comment>
<organism evidence="2 3">
    <name type="scientific">Prorocentrum cordatum</name>
    <dbReference type="NCBI Taxonomy" id="2364126"/>
    <lineage>
        <taxon>Eukaryota</taxon>
        <taxon>Sar</taxon>
        <taxon>Alveolata</taxon>
        <taxon>Dinophyceae</taxon>
        <taxon>Prorocentrales</taxon>
        <taxon>Prorocentraceae</taxon>
        <taxon>Prorocentrum</taxon>
    </lineage>
</organism>
<name>A0ABN9XR93_9DINO</name>
<evidence type="ECO:0000313" key="3">
    <source>
        <dbReference type="Proteomes" id="UP001189429"/>
    </source>
</evidence>